<dbReference type="GeneID" id="78447001"/>
<accession>Q5JD78</accession>
<evidence type="ECO:0000313" key="1">
    <source>
        <dbReference type="EMBL" id="BAD84679.1"/>
    </source>
</evidence>
<organism evidence="1 2">
    <name type="scientific">Thermococcus kodakarensis (strain ATCC BAA-918 / JCM 12380 / KOD1)</name>
    <name type="common">Pyrococcus kodakaraensis (strain KOD1)</name>
    <dbReference type="NCBI Taxonomy" id="69014"/>
    <lineage>
        <taxon>Archaea</taxon>
        <taxon>Methanobacteriati</taxon>
        <taxon>Methanobacteriota</taxon>
        <taxon>Thermococci</taxon>
        <taxon>Thermococcales</taxon>
        <taxon>Thermococcaceae</taxon>
        <taxon>Thermococcus</taxon>
    </lineage>
</organism>
<evidence type="ECO:0000313" key="2">
    <source>
        <dbReference type="Proteomes" id="UP000000536"/>
    </source>
</evidence>
<dbReference type="AlphaFoldDB" id="Q5JD78"/>
<gene>
    <name evidence="1" type="ordered locus">TK0490</name>
</gene>
<name>Q5JD78_THEKO</name>
<sequence>MSWWLGSLKPMRLVGKHIEIDVDPNAPTCFPSPIPTLMRIDRRLIIGGIFKSSGCTPLMMDTNLHGMFQDLLDLCISFLDPDFDEQGEMAYPRREARKLGFKIGDSTKLYQTSLFVDQGVTTVFFELVGERLRIHYLNELLGWSDCEDARKTHRGTFEVPFLEFAEDVLVLSRRFLTEVAPIIEEVCPELDDPEYLWKLYLELNARLVGEDD</sequence>
<dbReference type="KEGG" id="tko:TK0490"/>
<dbReference type="STRING" id="69014.TK0490"/>
<proteinExistence type="predicted"/>
<dbReference type="HOGENOM" id="CLU_1237976_0_0_2"/>
<dbReference type="eggNOG" id="arCOG07145">
    <property type="taxonomic scope" value="Archaea"/>
</dbReference>
<keyword evidence="2" id="KW-1185">Reference proteome</keyword>
<dbReference type="RefSeq" id="WP_011249445.1">
    <property type="nucleotide sequence ID" value="NC_006624.1"/>
</dbReference>
<dbReference type="PATRIC" id="fig|69014.16.peg.481"/>
<dbReference type="Proteomes" id="UP000000536">
    <property type="component" value="Chromosome"/>
</dbReference>
<dbReference type="EnsemblBacteria" id="BAD84679">
    <property type="protein sequence ID" value="BAD84679"/>
    <property type="gene ID" value="TK0490"/>
</dbReference>
<dbReference type="OrthoDB" id="95880at2157"/>
<protein>
    <submittedName>
        <fullName evidence="1">Uncharacterized protein</fullName>
    </submittedName>
</protein>
<dbReference type="EMBL" id="AP006878">
    <property type="protein sequence ID" value="BAD84679.1"/>
    <property type="molecule type" value="Genomic_DNA"/>
</dbReference>
<reference evidence="1 2" key="1">
    <citation type="journal article" date="2005" name="Genome Res.">
        <title>Complete genome sequence of the hyperthermophilic archaeon Thermococcus kodakaraensis KOD1 and comparison with Pyrococcus genomes.</title>
        <authorList>
            <person name="Fukui T."/>
            <person name="Atomi H."/>
            <person name="Kanai T."/>
            <person name="Matsumi R."/>
            <person name="Fujiwara S."/>
            <person name="Imanaka T."/>
        </authorList>
    </citation>
    <scope>NUCLEOTIDE SEQUENCE [LARGE SCALE GENOMIC DNA]</scope>
    <source>
        <strain evidence="2">ATCC BAA-918 / JCM 12380 / KOD1</strain>
    </source>
</reference>
<dbReference type="InParanoid" id="Q5JD78"/>
<dbReference type="PhylomeDB" id="Q5JD78"/>